<feature type="compositionally biased region" description="Polar residues" evidence="1">
    <location>
        <begin position="110"/>
        <end position="120"/>
    </location>
</feature>
<evidence type="ECO:0000256" key="1">
    <source>
        <dbReference type="SAM" id="MobiDB-lite"/>
    </source>
</evidence>
<comment type="caution">
    <text evidence="2">The sequence shown here is derived from an EMBL/GenBank/DDBJ whole genome shotgun (WGS) entry which is preliminary data.</text>
</comment>
<dbReference type="Proteomes" id="UP000051999">
    <property type="component" value="Unassembled WGS sequence"/>
</dbReference>
<gene>
    <name evidence="2" type="ORF">FD35_GL000719</name>
</gene>
<evidence type="ECO:0000313" key="3">
    <source>
        <dbReference type="Proteomes" id="UP000051999"/>
    </source>
</evidence>
<feature type="region of interest" description="Disordered" evidence="1">
    <location>
        <begin position="87"/>
        <end position="149"/>
    </location>
</feature>
<name>A0A0R1RA53_9LACO</name>
<feature type="compositionally biased region" description="Basic and acidic residues" evidence="1">
    <location>
        <begin position="88"/>
        <end position="108"/>
    </location>
</feature>
<sequence length="261" mass="27739">MQLKQLSYRQGVPVRTKLGSVVLQLTFADASNELLKVSVSKTQLHEQFGSLEDLVPGDTYSLVFKTLLEETTGASILCLEAAQRSLSKTKETTDSLSNGRREQSHFEPKNLNTTEATSDVTDGLPPESAHRHIIGEPGPNQHDQSSVDSADAVAKLTDSYGVEPESQSAVAHSSGVKALNDYLARSVAAESSESKSVQPLTYHGQADYSHLTHAQSTAPDPDTQDAGTADDARESFTQGAASSADSSEGSEDADDFPGGGW</sequence>
<dbReference type="AlphaFoldDB" id="A0A0R1RA53"/>
<dbReference type="PATRIC" id="fig|1114972.6.peg.720"/>
<evidence type="ECO:0000313" key="2">
    <source>
        <dbReference type="EMBL" id="KRL54016.1"/>
    </source>
</evidence>
<dbReference type="STRING" id="1114972.FD35_GL000719"/>
<feature type="region of interest" description="Disordered" evidence="1">
    <location>
        <begin position="190"/>
        <end position="261"/>
    </location>
</feature>
<protein>
    <submittedName>
        <fullName evidence="2">Uncharacterized protein</fullName>
    </submittedName>
</protein>
<reference evidence="2 3" key="1">
    <citation type="journal article" date="2015" name="Genome Announc.">
        <title>Expanding the biotechnology potential of lactobacilli through comparative genomics of 213 strains and associated genera.</title>
        <authorList>
            <person name="Sun Z."/>
            <person name="Harris H.M."/>
            <person name="McCann A."/>
            <person name="Guo C."/>
            <person name="Argimon S."/>
            <person name="Zhang W."/>
            <person name="Yang X."/>
            <person name="Jeffery I.B."/>
            <person name="Cooney J.C."/>
            <person name="Kagawa T.F."/>
            <person name="Liu W."/>
            <person name="Song Y."/>
            <person name="Salvetti E."/>
            <person name="Wrobel A."/>
            <person name="Rasinkangas P."/>
            <person name="Parkhill J."/>
            <person name="Rea M.C."/>
            <person name="O'Sullivan O."/>
            <person name="Ritari J."/>
            <person name="Douillard F.P."/>
            <person name="Paul Ross R."/>
            <person name="Yang R."/>
            <person name="Briner A.E."/>
            <person name="Felis G.E."/>
            <person name="de Vos W.M."/>
            <person name="Barrangou R."/>
            <person name="Klaenhammer T.R."/>
            <person name="Caufield P.W."/>
            <person name="Cui Y."/>
            <person name="Zhang H."/>
            <person name="O'Toole P.W."/>
        </authorList>
    </citation>
    <scope>NUCLEOTIDE SEQUENCE [LARGE SCALE GENOMIC DNA]</scope>
    <source>
        <strain evidence="2 3">DSM 15814</strain>
    </source>
</reference>
<accession>A0A0R1RA53</accession>
<organism evidence="2 3">
    <name type="scientific">Furfurilactobacillus rossiae DSM 15814</name>
    <dbReference type="NCBI Taxonomy" id="1114972"/>
    <lineage>
        <taxon>Bacteria</taxon>
        <taxon>Bacillati</taxon>
        <taxon>Bacillota</taxon>
        <taxon>Bacilli</taxon>
        <taxon>Lactobacillales</taxon>
        <taxon>Lactobacillaceae</taxon>
        <taxon>Furfurilactobacillus</taxon>
    </lineage>
</organism>
<keyword evidence="3" id="KW-1185">Reference proteome</keyword>
<proteinExistence type="predicted"/>
<dbReference type="EMBL" id="AZFF01000012">
    <property type="protein sequence ID" value="KRL54016.1"/>
    <property type="molecule type" value="Genomic_DNA"/>
</dbReference>